<name>A0A0M2KA67_9MYCO</name>
<protein>
    <submittedName>
        <fullName evidence="2">Uncharacterized protein</fullName>
    </submittedName>
</protein>
<comment type="caution">
    <text evidence="2">The sequence shown here is derived from an EMBL/GenBank/DDBJ whole genome shotgun (WGS) entry which is preliminary data.</text>
</comment>
<keyword evidence="1" id="KW-0812">Transmembrane</keyword>
<evidence type="ECO:0000313" key="3">
    <source>
        <dbReference type="Proteomes" id="UP000034150"/>
    </source>
</evidence>
<reference evidence="2 3" key="1">
    <citation type="journal article" date="2015" name="Genome Announc.">
        <title>Draft Genome Sequence of Mycobacterium obuense Strain UC1, Isolated from Patient Sputum.</title>
        <authorList>
            <person name="Greninger A.L."/>
            <person name="Cunningham G."/>
            <person name="Hsu E.D."/>
            <person name="Yu J.M."/>
            <person name="Chiu C.Y."/>
            <person name="Miller S."/>
        </authorList>
    </citation>
    <scope>NUCLEOTIDE SEQUENCE [LARGE SCALE GENOMIC DNA]</scope>
    <source>
        <strain evidence="2 3">UC1</strain>
    </source>
</reference>
<dbReference type="RefSeq" id="WP_046361221.1">
    <property type="nucleotide sequence ID" value="NZ_LAUZ02000007.1"/>
</dbReference>
<evidence type="ECO:0000313" key="2">
    <source>
        <dbReference type="EMBL" id="KKF03873.1"/>
    </source>
</evidence>
<keyword evidence="1" id="KW-1133">Transmembrane helix</keyword>
<keyword evidence="1" id="KW-0472">Membrane</keyword>
<proteinExistence type="predicted"/>
<accession>A0A0M2KA67</accession>
<evidence type="ECO:0000256" key="1">
    <source>
        <dbReference type="SAM" id="Phobius"/>
    </source>
</evidence>
<dbReference type="OrthoDB" id="4730323at2"/>
<feature type="transmembrane region" description="Helical" evidence="1">
    <location>
        <begin position="62"/>
        <end position="81"/>
    </location>
</feature>
<dbReference type="EMBL" id="LAUZ02000007">
    <property type="protein sequence ID" value="KKF03873.1"/>
    <property type="molecule type" value="Genomic_DNA"/>
</dbReference>
<sequence length="133" mass="14358">MTWVRWVRVATSGRRFRTYVGRLPGGRRLPGGARPIEQIVGFTATLVATIFATRLLPYNAVAVFGTGLLLAFAVTAALSLIKYDGVPVLGKAARVVSLIVDRKPTVLAREELDRQASANPHAFVIDDTPLNAS</sequence>
<gene>
    <name evidence="2" type="ORF">WN67_01200</name>
</gene>
<keyword evidence="3" id="KW-1185">Reference proteome</keyword>
<organism evidence="2 3">
    <name type="scientific">Mycolicibacterium obuense</name>
    <dbReference type="NCBI Taxonomy" id="1807"/>
    <lineage>
        <taxon>Bacteria</taxon>
        <taxon>Bacillati</taxon>
        <taxon>Actinomycetota</taxon>
        <taxon>Actinomycetes</taxon>
        <taxon>Mycobacteriales</taxon>
        <taxon>Mycobacteriaceae</taxon>
        <taxon>Mycolicibacterium</taxon>
    </lineage>
</organism>
<dbReference type="PATRIC" id="fig|1807.13.peg.1052"/>
<dbReference type="Proteomes" id="UP000034150">
    <property type="component" value="Unassembled WGS sequence"/>
</dbReference>
<dbReference type="AlphaFoldDB" id="A0A0M2KA67"/>